<dbReference type="InterPro" id="IPR032508">
    <property type="entry name" value="FecR_C"/>
</dbReference>
<evidence type="ECO:0000259" key="2">
    <source>
        <dbReference type="Pfam" id="PF16344"/>
    </source>
</evidence>
<dbReference type="STRING" id="573321.SAMN04488505_1011225"/>
<name>A0A1H7LCN7_9BACT</name>
<dbReference type="Gene3D" id="2.60.120.1440">
    <property type="match status" value="1"/>
</dbReference>
<dbReference type="PIRSF" id="PIRSF018266">
    <property type="entry name" value="FecR"/>
    <property type="match status" value="1"/>
</dbReference>
<dbReference type="GO" id="GO:0016989">
    <property type="term" value="F:sigma factor antagonist activity"/>
    <property type="evidence" value="ECO:0007669"/>
    <property type="project" value="TreeGrafter"/>
</dbReference>
<dbReference type="EMBL" id="FOBB01000001">
    <property type="protein sequence ID" value="SEK96315.1"/>
    <property type="molecule type" value="Genomic_DNA"/>
</dbReference>
<reference evidence="3 4" key="1">
    <citation type="submission" date="2016-10" db="EMBL/GenBank/DDBJ databases">
        <authorList>
            <person name="de Groot N.N."/>
        </authorList>
    </citation>
    <scope>NUCLEOTIDE SEQUENCE [LARGE SCALE GENOMIC DNA]</scope>
    <source>
        <strain evidence="3 4">DSM 21039</strain>
    </source>
</reference>
<dbReference type="InterPro" id="IPR012373">
    <property type="entry name" value="Ferrdict_sens_TM"/>
</dbReference>
<sequence length="345" mass="38283">MSLDPQLIIRFLRNECTEEEGVLVADYLSAHPEELDRWLNEAEWLRFESTETMLPARSASMKQQVMQAIHTSAKVKRISYAKLAAAAMLCVVVSVSASLWWQHNAVNKQQAAGLAAANNNMILISNPANDVKQVRMPDGSLVVLDAQSAIRYPQNFRNNRTIWLQGSALFDVSKDEAHPFQVNAGALDITVLGTRFKVNAIDKSGDMNIQLFNGKIRVTAGSSKNTTELLPGNELHYQQGSWTVRAFKGSQPEKLQPAAPAKTYIPVQSDALVFENQPLPVVLETLALRFNTTIHYKEKVIRAYYFSGEFTATAPLSSILNTICTLNSLQLKEDSTGYTLLPAKK</sequence>
<dbReference type="AlphaFoldDB" id="A0A1H7LCN7"/>
<evidence type="ECO:0000313" key="3">
    <source>
        <dbReference type="EMBL" id="SEK96315.1"/>
    </source>
</evidence>
<dbReference type="PANTHER" id="PTHR30273">
    <property type="entry name" value="PERIPLASMIC SIGNAL SENSOR AND SIGMA FACTOR ACTIVATOR FECR-RELATED"/>
    <property type="match status" value="1"/>
</dbReference>
<feature type="domain" description="FecR protein" evidence="1">
    <location>
        <begin position="128"/>
        <end position="216"/>
    </location>
</feature>
<protein>
    <submittedName>
        <fullName evidence="3">FecR family protein</fullName>
    </submittedName>
</protein>
<accession>A0A1H7LCN7</accession>
<dbReference type="OrthoDB" id="934696at2"/>
<dbReference type="InterPro" id="IPR006860">
    <property type="entry name" value="FecR"/>
</dbReference>
<dbReference type="PANTHER" id="PTHR30273:SF2">
    <property type="entry name" value="PROTEIN FECR"/>
    <property type="match status" value="1"/>
</dbReference>
<evidence type="ECO:0000259" key="1">
    <source>
        <dbReference type="Pfam" id="PF04773"/>
    </source>
</evidence>
<dbReference type="Pfam" id="PF04773">
    <property type="entry name" value="FecR"/>
    <property type="match status" value="1"/>
</dbReference>
<dbReference type="Proteomes" id="UP000198984">
    <property type="component" value="Unassembled WGS sequence"/>
</dbReference>
<feature type="domain" description="Protein FecR C-terminal" evidence="2">
    <location>
        <begin position="272"/>
        <end position="333"/>
    </location>
</feature>
<organism evidence="3 4">
    <name type="scientific">Chitinophaga rupis</name>
    <dbReference type="NCBI Taxonomy" id="573321"/>
    <lineage>
        <taxon>Bacteria</taxon>
        <taxon>Pseudomonadati</taxon>
        <taxon>Bacteroidota</taxon>
        <taxon>Chitinophagia</taxon>
        <taxon>Chitinophagales</taxon>
        <taxon>Chitinophagaceae</taxon>
        <taxon>Chitinophaga</taxon>
    </lineage>
</organism>
<dbReference type="RefSeq" id="WP_089907462.1">
    <property type="nucleotide sequence ID" value="NZ_FOBB01000001.1"/>
</dbReference>
<dbReference type="Gene3D" id="3.55.50.30">
    <property type="match status" value="1"/>
</dbReference>
<evidence type="ECO:0000313" key="4">
    <source>
        <dbReference type="Proteomes" id="UP000198984"/>
    </source>
</evidence>
<proteinExistence type="predicted"/>
<keyword evidence="4" id="KW-1185">Reference proteome</keyword>
<gene>
    <name evidence="3" type="ORF">SAMN04488505_1011225</name>
</gene>
<dbReference type="Pfam" id="PF16344">
    <property type="entry name" value="FecR_C"/>
    <property type="match status" value="1"/>
</dbReference>